<sequence>MFKTKFQLTLDLKRWTAALSGFSLPKISIPHMLKNREMGGRRVLASHRVSSMSNTSDAFTLSEKANLVNRFLPNKWTDIDRLHLGLFRCVHLPEEKLVCISQGKCHFEILSVKNLYVYFRQSSRYQFLYKIRIPNNGFITDFARNTKGDQLAYATCSVYGIVFFILYHYCY</sequence>
<proteinExistence type="predicted"/>
<dbReference type="AlphaFoldDB" id="A0A0R3RP32"/>
<accession>A0A0R3RP32</accession>
<feature type="transmembrane region" description="Helical" evidence="1">
    <location>
        <begin position="151"/>
        <end position="169"/>
    </location>
</feature>
<keyword evidence="1" id="KW-0812">Transmembrane</keyword>
<organism evidence="2 3">
    <name type="scientific">Elaeophora elaphi</name>
    <dbReference type="NCBI Taxonomy" id="1147741"/>
    <lineage>
        <taxon>Eukaryota</taxon>
        <taxon>Metazoa</taxon>
        <taxon>Ecdysozoa</taxon>
        <taxon>Nematoda</taxon>
        <taxon>Chromadorea</taxon>
        <taxon>Rhabditida</taxon>
        <taxon>Spirurina</taxon>
        <taxon>Spiruromorpha</taxon>
        <taxon>Filarioidea</taxon>
        <taxon>Onchocercidae</taxon>
        <taxon>Elaeophora</taxon>
    </lineage>
</organism>
<dbReference type="STRING" id="1147741.A0A0R3RP32"/>
<evidence type="ECO:0000256" key="1">
    <source>
        <dbReference type="SAM" id="Phobius"/>
    </source>
</evidence>
<keyword evidence="1" id="KW-1133">Transmembrane helix</keyword>
<reference evidence="3" key="1">
    <citation type="submission" date="2017-02" db="UniProtKB">
        <authorList>
            <consortium name="WormBaseParasite"/>
        </authorList>
    </citation>
    <scope>IDENTIFICATION</scope>
</reference>
<dbReference type="WBParaSite" id="EEL_0000324401-mRNA-1">
    <property type="protein sequence ID" value="EEL_0000324401-mRNA-1"/>
    <property type="gene ID" value="EEL_0000324401"/>
</dbReference>
<evidence type="ECO:0000313" key="3">
    <source>
        <dbReference type="WBParaSite" id="EEL_0000324401-mRNA-1"/>
    </source>
</evidence>
<protein>
    <submittedName>
        <fullName evidence="3">Tub domain-containing protein</fullName>
    </submittedName>
</protein>
<name>A0A0R3RP32_9BILA</name>
<keyword evidence="1" id="KW-0472">Membrane</keyword>
<dbReference type="Proteomes" id="UP000050640">
    <property type="component" value="Unplaced"/>
</dbReference>
<keyword evidence="2" id="KW-1185">Reference proteome</keyword>
<evidence type="ECO:0000313" key="2">
    <source>
        <dbReference type="Proteomes" id="UP000050640"/>
    </source>
</evidence>